<organism evidence="2 3">
    <name type="scientific">Candidatus Cerribacteria bacterium 'Amazon FNV 2010 28 9'</name>
    <dbReference type="NCBI Taxonomy" id="2081795"/>
    <lineage>
        <taxon>Bacteria</taxon>
        <taxon>Candidatus Cerribacteria</taxon>
    </lineage>
</organism>
<protein>
    <recommendedName>
        <fullName evidence="1">N-acetyltransferase domain-containing protein</fullName>
    </recommendedName>
</protein>
<evidence type="ECO:0000313" key="3">
    <source>
        <dbReference type="Proteomes" id="UP000246104"/>
    </source>
</evidence>
<dbReference type="InterPro" id="IPR016181">
    <property type="entry name" value="Acyl_CoA_acyltransferase"/>
</dbReference>
<feature type="domain" description="N-acetyltransferase" evidence="1">
    <location>
        <begin position="45"/>
        <end position="200"/>
    </location>
</feature>
<dbReference type="CDD" id="cd04301">
    <property type="entry name" value="NAT_SF"/>
    <property type="match status" value="1"/>
</dbReference>
<gene>
    <name evidence="2" type="ORF">C5B42_05270</name>
</gene>
<dbReference type="PANTHER" id="PTHR43328">
    <property type="entry name" value="ACETYLTRANSFERASE-RELATED"/>
    <property type="match status" value="1"/>
</dbReference>
<dbReference type="AlphaFoldDB" id="A0A317JM65"/>
<dbReference type="GO" id="GO:0016747">
    <property type="term" value="F:acyltransferase activity, transferring groups other than amino-acyl groups"/>
    <property type="evidence" value="ECO:0007669"/>
    <property type="project" value="InterPro"/>
</dbReference>
<comment type="caution">
    <text evidence="2">The sequence shown here is derived from an EMBL/GenBank/DDBJ whole genome shotgun (WGS) entry which is preliminary data.</text>
</comment>
<dbReference type="Gene3D" id="3.40.630.30">
    <property type="match status" value="1"/>
</dbReference>
<proteinExistence type="predicted"/>
<evidence type="ECO:0000259" key="1">
    <source>
        <dbReference type="PROSITE" id="PS51186"/>
    </source>
</evidence>
<reference evidence="2 3" key="1">
    <citation type="submission" date="2018-02" db="EMBL/GenBank/DDBJ databases">
        <title>Genomic Reconstructions from Amazon Rainforest and Pasture Soil Reveal Novel Insights into the Physiology of Candidate Phyla in Tropical Sites.</title>
        <authorList>
            <person name="Kroeger M.E."/>
            <person name="Delmont T."/>
            <person name="Eren A.M."/>
            <person name="Guo J."/>
            <person name="Meyer K.M."/>
            <person name="Khan K."/>
            <person name="Rodrigues J.L.M."/>
            <person name="Bohannan B.J.M."/>
            <person name="Tringe S."/>
            <person name="Borges C.D."/>
            <person name="Tiedje J."/>
            <person name="Tsai S.M."/>
            <person name="Nusslein K."/>
        </authorList>
    </citation>
    <scope>NUCLEOTIDE SEQUENCE [LARGE SCALE GENOMIC DNA]</scope>
    <source>
        <strain evidence="2">Amazon FNV 2010 28 9</strain>
    </source>
</reference>
<name>A0A317JM65_9BACT</name>
<sequence length="202" mass="22859">MTYELYNTLMSHFIPGKIIKEFTTKSGKHAIIRYPKWEDLDAMLEHINTVSKENTFITFSGEQETLESESKYLASEFESIEEGNACKLFCFVEEKFAGVCDVHRVLMNKKRSLHVGTLGLVISKEFRGDGIGAILMQTTIDEAIQQIKGLRLIQLSCFAANTPALNLYRKLGFAEVGRIPQKLLHKGEYIDEVWMTKTVASG</sequence>
<dbReference type="InterPro" id="IPR000182">
    <property type="entry name" value="GNAT_dom"/>
</dbReference>
<dbReference type="Proteomes" id="UP000246104">
    <property type="component" value="Unassembled WGS sequence"/>
</dbReference>
<accession>A0A317JM65</accession>
<dbReference type="PANTHER" id="PTHR43328:SF1">
    <property type="entry name" value="N-ACETYLTRANSFERASE DOMAIN-CONTAINING PROTEIN"/>
    <property type="match status" value="1"/>
</dbReference>
<dbReference type="Pfam" id="PF00583">
    <property type="entry name" value="Acetyltransf_1"/>
    <property type="match status" value="1"/>
</dbReference>
<dbReference type="SUPFAM" id="SSF55729">
    <property type="entry name" value="Acyl-CoA N-acyltransferases (Nat)"/>
    <property type="match status" value="1"/>
</dbReference>
<dbReference type="PROSITE" id="PS51186">
    <property type="entry name" value="GNAT"/>
    <property type="match status" value="1"/>
</dbReference>
<evidence type="ECO:0000313" key="2">
    <source>
        <dbReference type="EMBL" id="PWU22710.1"/>
    </source>
</evidence>
<dbReference type="EMBL" id="PSRQ01000058">
    <property type="protein sequence ID" value="PWU22710.1"/>
    <property type="molecule type" value="Genomic_DNA"/>
</dbReference>